<dbReference type="EC" id="3.1.3.48" evidence="2"/>
<dbReference type="InterPro" id="IPR050561">
    <property type="entry name" value="PTP"/>
</dbReference>
<dbReference type="Gene3D" id="3.90.190.10">
    <property type="entry name" value="Protein tyrosine phosphatase superfamily"/>
    <property type="match status" value="2"/>
</dbReference>
<dbReference type="GO" id="GO:0004725">
    <property type="term" value="F:protein tyrosine phosphatase activity"/>
    <property type="evidence" value="ECO:0007669"/>
    <property type="project" value="UniProtKB-EC"/>
</dbReference>
<dbReference type="EMBL" id="JAUCMV010000005">
    <property type="protein sequence ID" value="KAK0394997.1"/>
    <property type="molecule type" value="Genomic_DNA"/>
</dbReference>
<keyword evidence="4" id="KW-0904">Protein phosphatase</keyword>
<dbReference type="PANTHER" id="PTHR23339">
    <property type="entry name" value="TYROSINE SPECIFIC PROTEIN PHOSPHATASE AND DUAL SPECIFICITY PROTEIN PHOSPHATASE"/>
    <property type="match status" value="1"/>
</dbReference>
<comment type="similarity">
    <text evidence="1">Belongs to the protein-tyrosine phosphatase family. Non-receptor class CDC14 subfamily.</text>
</comment>
<evidence type="ECO:0000256" key="2">
    <source>
        <dbReference type="ARBA" id="ARBA00013064"/>
    </source>
</evidence>
<dbReference type="InterPro" id="IPR029260">
    <property type="entry name" value="DSPn"/>
</dbReference>
<comment type="caution">
    <text evidence="8">The sequence shown here is derived from an EMBL/GenBank/DDBJ whole genome shotgun (WGS) entry which is preliminary data.</text>
</comment>
<evidence type="ECO:0000259" key="6">
    <source>
        <dbReference type="PROSITE" id="PS50054"/>
    </source>
</evidence>
<evidence type="ECO:0000256" key="3">
    <source>
        <dbReference type="ARBA" id="ARBA00022801"/>
    </source>
</evidence>
<evidence type="ECO:0000313" key="9">
    <source>
        <dbReference type="Proteomes" id="UP001175271"/>
    </source>
</evidence>
<protein>
    <recommendedName>
        <fullName evidence="2">protein-tyrosine-phosphatase</fullName>
        <ecNumber evidence="2">3.1.3.48</ecNumber>
    </recommendedName>
</protein>
<feature type="domain" description="Tyrosine-protein phosphatase" evidence="6">
    <location>
        <begin position="180"/>
        <end position="337"/>
    </location>
</feature>
<organism evidence="8 9">
    <name type="scientific">Steinernema hermaphroditum</name>
    <dbReference type="NCBI Taxonomy" id="289476"/>
    <lineage>
        <taxon>Eukaryota</taxon>
        <taxon>Metazoa</taxon>
        <taxon>Ecdysozoa</taxon>
        <taxon>Nematoda</taxon>
        <taxon>Chromadorea</taxon>
        <taxon>Rhabditida</taxon>
        <taxon>Tylenchina</taxon>
        <taxon>Panagrolaimomorpha</taxon>
        <taxon>Strongyloidoidea</taxon>
        <taxon>Steinernematidae</taxon>
        <taxon>Steinernema</taxon>
    </lineage>
</organism>
<proteinExistence type="inferred from homology"/>
<dbReference type="SUPFAM" id="SSF52799">
    <property type="entry name" value="(Phosphotyrosine protein) phosphatases II"/>
    <property type="match status" value="2"/>
</dbReference>
<dbReference type="CDD" id="cd14499">
    <property type="entry name" value="CDC14_C"/>
    <property type="match status" value="1"/>
</dbReference>
<dbReference type="InterPro" id="IPR044506">
    <property type="entry name" value="CDC14_C"/>
</dbReference>
<keyword evidence="9" id="KW-1185">Reference proteome</keyword>
<dbReference type="Pfam" id="PF22785">
    <property type="entry name" value="Tc-R-P"/>
    <property type="match status" value="1"/>
</dbReference>
<accession>A0AA39LF67</accession>
<dbReference type="CDD" id="cd17657">
    <property type="entry name" value="CDC14_N"/>
    <property type="match status" value="1"/>
</dbReference>
<dbReference type="InterPro" id="IPR020422">
    <property type="entry name" value="TYR_PHOSPHATASE_DUAL_dom"/>
</dbReference>
<dbReference type="InterPro" id="IPR029021">
    <property type="entry name" value="Prot-tyrosine_phosphatase-like"/>
</dbReference>
<dbReference type="FunFam" id="3.90.190.10:FF:000006">
    <property type="entry name" value="Dual specificity protein phosphatase CDC14B"/>
    <property type="match status" value="1"/>
</dbReference>
<keyword evidence="3" id="KW-0378">Hydrolase</keyword>
<dbReference type="PROSITE" id="PS50056">
    <property type="entry name" value="TYR_PHOSPHATASE_2"/>
    <property type="match status" value="1"/>
</dbReference>
<dbReference type="Proteomes" id="UP001175271">
    <property type="component" value="Unassembled WGS sequence"/>
</dbReference>
<evidence type="ECO:0000259" key="7">
    <source>
        <dbReference type="PROSITE" id="PS50056"/>
    </source>
</evidence>
<dbReference type="SMART" id="SM00195">
    <property type="entry name" value="DSPc"/>
    <property type="match status" value="1"/>
</dbReference>
<feature type="region of interest" description="Disordered" evidence="5">
    <location>
        <begin position="505"/>
        <end position="541"/>
    </location>
</feature>
<dbReference type="InterPro" id="IPR000387">
    <property type="entry name" value="Tyr_Pase_dom"/>
</dbReference>
<dbReference type="Pfam" id="PF14671">
    <property type="entry name" value="DSPn"/>
    <property type="match status" value="1"/>
</dbReference>
<evidence type="ECO:0000313" key="8">
    <source>
        <dbReference type="EMBL" id="KAK0394997.1"/>
    </source>
</evidence>
<evidence type="ECO:0000256" key="1">
    <source>
        <dbReference type="ARBA" id="ARBA00007315"/>
    </source>
</evidence>
<reference evidence="8" key="1">
    <citation type="submission" date="2023-06" db="EMBL/GenBank/DDBJ databases">
        <title>Genomic analysis of the entomopathogenic nematode Steinernema hermaphroditum.</title>
        <authorList>
            <person name="Schwarz E.M."/>
            <person name="Heppert J.K."/>
            <person name="Baniya A."/>
            <person name="Schwartz H.T."/>
            <person name="Tan C.-H."/>
            <person name="Antoshechkin I."/>
            <person name="Sternberg P.W."/>
            <person name="Goodrich-Blair H."/>
            <person name="Dillman A.R."/>
        </authorList>
    </citation>
    <scope>NUCLEOTIDE SEQUENCE</scope>
    <source>
        <strain evidence="8">PS9179</strain>
        <tissue evidence="8">Whole animal</tissue>
    </source>
</reference>
<feature type="domain" description="Tyrosine specific protein phosphatases" evidence="7">
    <location>
        <begin position="262"/>
        <end position="324"/>
    </location>
</feature>
<dbReference type="InterPro" id="IPR016130">
    <property type="entry name" value="Tyr_Pase_AS"/>
</dbReference>
<evidence type="ECO:0000256" key="5">
    <source>
        <dbReference type="SAM" id="MobiDB-lite"/>
    </source>
</evidence>
<sequence>MTPAIKGRLYGNVATIVTNKLYFASFIEAPEDEDDTYYLCIDEEVHYDPFYTDFGPLNQSVIYRFSTMLNKAFEAITDDTKVVAYTNACPKARVNGACLIGCYVIAFYGMSADKAYIKLKMAEPPHYIGFRDAAMGEPSYLLHIHDVLKSFEKALKYKWMDFNRFDADEYEFYEKVENGDFNWIIPNKILSFCGPHNKSYIDSGYLYHAPETYFDYFHEHNITTIIRLNRKIYDAQKFTDAGFDHHDLFFIDGSTPSEEIVRKFISIVENSDGAVAIHCKAGLGRTGTLIACWMMKHFRITAPEAMAWIRICRPGSVIGPQQQFLIEKQQWCSDLRAPVTKTSSSRRKQVFNRSPSISPNCPTTTIASRLDGVTIAERTIRPLQQRTPVNGTARLRPTTLPRYLMVSGNNNFITPMHNGFHDETAINEYGQTQGDRLLAIKASRKPLIATTAKFSSPTTPIKPMALVHERRSLITNGNGPIATTPSGVTRNLLSKPISRVTVSSTQIQSSSLLPRNGQHRTSPACRIRPYPPQTTMPAKRATPTKFISTSTKAYDLRPRNGTAAAVASARVDLIRTLPPNTAALVGMKGTSTLVLFGLVLGVQAFVIDHCGRNPLEFVMKHTIRQCQPFGFSEPCVDGYDNPLDLLADDLFTWFAEKCCTSGCASLDLINFCCPAVIKMRFPQVKDEAFQKPQS</sequence>
<gene>
    <name evidence="8" type="ORF">QR680_001054</name>
</gene>
<dbReference type="SMART" id="SM00404">
    <property type="entry name" value="PTPc_motif"/>
    <property type="match status" value="1"/>
</dbReference>
<name>A0AA39LF67_9BILA</name>
<dbReference type="AlphaFoldDB" id="A0AA39LF67"/>
<dbReference type="PROSITE" id="PS50054">
    <property type="entry name" value="TYR_PHOSPHATASE_DUAL"/>
    <property type="match status" value="1"/>
</dbReference>
<evidence type="ECO:0000256" key="4">
    <source>
        <dbReference type="ARBA" id="ARBA00022912"/>
    </source>
</evidence>
<dbReference type="PROSITE" id="PS00383">
    <property type="entry name" value="TYR_PHOSPHATASE_1"/>
    <property type="match status" value="1"/>
</dbReference>
<dbReference type="InterPro" id="IPR003595">
    <property type="entry name" value="Tyr_Pase_cat"/>
</dbReference>